<feature type="compositionally biased region" description="Basic and acidic residues" evidence="2">
    <location>
        <begin position="196"/>
        <end position="222"/>
    </location>
</feature>
<proteinExistence type="inferred from homology"/>
<feature type="compositionally biased region" description="Basic and acidic residues" evidence="2">
    <location>
        <begin position="373"/>
        <end position="387"/>
    </location>
</feature>
<dbReference type="VEuPathDB" id="MicrosporidiaDB:M153_1280007497"/>
<dbReference type="SUPFAM" id="SSF52540">
    <property type="entry name" value="P-loop containing nucleoside triphosphate hydrolases"/>
    <property type="match status" value="1"/>
</dbReference>
<dbReference type="PANTHER" id="PTHR24115">
    <property type="entry name" value="KINESIN-RELATED"/>
    <property type="match status" value="1"/>
</dbReference>
<dbReference type="Pfam" id="PF00225">
    <property type="entry name" value="Kinesin"/>
    <property type="match status" value="1"/>
</dbReference>
<feature type="region of interest" description="Disordered" evidence="2">
    <location>
        <begin position="159"/>
        <end position="228"/>
    </location>
</feature>
<accession>A0A0R0M618</accession>
<feature type="region of interest" description="Disordered" evidence="2">
    <location>
        <begin position="373"/>
        <end position="486"/>
    </location>
</feature>
<dbReference type="SMART" id="SM00129">
    <property type="entry name" value="KISc"/>
    <property type="match status" value="1"/>
</dbReference>
<dbReference type="GO" id="GO:0005871">
    <property type="term" value="C:kinesin complex"/>
    <property type="evidence" value="ECO:0007669"/>
    <property type="project" value="TreeGrafter"/>
</dbReference>
<comment type="caution">
    <text evidence="4">The sequence shown here is derived from an EMBL/GenBank/DDBJ whole genome shotgun (WGS) entry which is preliminary data.</text>
</comment>
<dbReference type="Gene3D" id="3.40.850.10">
    <property type="entry name" value="Kinesin motor domain"/>
    <property type="match status" value="2"/>
</dbReference>
<dbReference type="GO" id="GO:0008017">
    <property type="term" value="F:microtubule binding"/>
    <property type="evidence" value="ECO:0007669"/>
    <property type="project" value="InterPro"/>
</dbReference>
<feature type="compositionally biased region" description="Basic and acidic residues" evidence="2">
    <location>
        <begin position="180"/>
        <end position="189"/>
    </location>
</feature>
<comment type="similarity">
    <text evidence="1">Belongs to the TRAFAC class myosin-kinesin ATPase superfamily. Kinesin family.</text>
</comment>
<sequence>MSIDIKVFVKIRPSPRSFLKISNNTITVNHVNLNQTFRFDRIIKSNKVLSNSLNDNKHDSIILMCYGQSGSGKTSTILGNCSCLKCKEVVTHETKNTSKEKGVLHDLLTNLDIKTKNTLFIYNDKIQKEIIFKSTGLNDKSSRGHLVIQLGTLNGSDKDLNNESYRGLNKDSNNESYRGLNKDLNRDSNNESYRGFNKDLNRESNKDSNNESYRELNKESNKDFNGGSNEKTYALIDLAGSENNRKTNHDQISLKESCFINKSLFNLNQCINKIRKNEHVPWRADSLTRKIEEIIFTKKNVQIILLIHLRDDLEHFNETLSTLRFSELSRDLKIKEREIKQKEETVWDRLHRGGRTNLSSEKILTEKKVTLTDKKTESKRVKISERSGKKKRQPLSDITNTVRKSNSDTNLNEINRKLPVRRVENKTKNESENNELENNESKKNEPEKNESKKNEPEKNESNNKPKNYNKPKNHNKPKNYNEPENNESYDQIENFLDLDIQDLLNRKKTKNIDEACGFISSENENHINENLENLSKENDNILLSLQTTTNNLIFSQQYSKALEILRLRKKMGEDTNKQIKQIKKLLSQDSDQIIKTKKKSMTESEMLYIINTGSHMALKQKLPGIGDISANKILEFRKYRRIIRLDELRDVLGMKSYRKMVGNIQK</sequence>
<feature type="domain" description="Kinesin motor" evidence="3">
    <location>
        <begin position="235"/>
        <end position="332"/>
    </location>
</feature>
<dbReference type="GO" id="GO:0003777">
    <property type="term" value="F:microtubule motor activity"/>
    <property type="evidence" value="ECO:0007669"/>
    <property type="project" value="InterPro"/>
</dbReference>
<protein>
    <submittedName>
        <fullName evidence="4">Kinesin-like protein</fullName>
    </submittedName>
</protein>
<dbReference type="GO" id="GO:0005874">
    <property type="term" value="C:microtubule"/>
    <property type="evidence" value="ECO:0007669"/>
    <property type="project" value="TreeGrafter"/>
</dbReference>
<organism evidence="4 5">
    <name type="scientific">Pseudoloma neurophilia</name>
    <dbReference type="NCBI Taxonomy" id="146866"/>
    <lineage>
        <taxon>Eukaryota</taxon>
        <taxon>Fungi</taxon>
        <taxon>Fungi incertae sedis</taxon>
        <taxon>Microsporidia</taxon>
        <taxon>Pseudoloma</taxon>
    </lineage>
</organism>
<name>A0A0R0M618_9MICR</name>
<reference evidence="4 5" key="1">
    <citation type="submission" date="2015-07" db="EMBL/GenBank/DDBJ databases">
        <title>The genome of Pseudoloma neurophilia, a relevant intracellular parasite of the zebrafish.</title>
        <authorList>
            <person name="Ndikumana S."/>
            <person name="Pelin A."/>
            <person name="Sanders J."/>
            <person name="Corradi N."/>
        </authorList>
    </citation>
    <scope>NUCLEOTIDE SEQUENCE [LARGE SCALE GENOMIC DNA]</scope>
    <source>
        <strain evidence="4 5">MK1</strain>
    </source>
</reference>
<dbReference type="InterPro" id="IPR027640">
    <property type="entry name" value="Kinesin-like_fam"/>
</dbReference>
<dbReference type="GO" id="GO:0005524">
    <property type="term" value="F:ATP binding"/>
    <property type="evidence" value="ECO:0007669"/>
    <property type="project" value="InterPro"/>
</dbReference>
<dbReference type="PRINTS" id="PR00380">
    <property type="entry name" value="KINESINHEAVY"/>
</dbReference>
<comment type="caution">
    <text evidence="1">Lacks conserved residue(s) required for the propagation of feature annotation.</text>
</comment>
<keyword evidence="5" id="KW-1185">Reference proteome</keyword>
<feature type="compositionally biased region" description="Basic and acidic residues" evidence="2">
    <location>
        <begin position="439"/>
        <end position="463"/>
    </location>
</feature>
<evidence type="ECO:0000256" key="1">
    <source>
        <dbReference type="PROSITE-ProRule" id="PRU00283"/>
    </source>
</evidence>
<dbReference type="GO" id="GO:0016887">
    <property type="term" value="F:ATP hydrolysis activity"/>
    <property type="evidence" value="ECO:0007669"/>
    <property type="project" value="TreeGrafter"/>
</dbReference>
<feature type="compositionally biased region" description="Basic residues" evidence="2">
    <location>
        <begin position="467"/>
        <end position="477"/>
    </location>
</feature>
<dbReference type="InterPro" id="IPR001752">
    <property type="entry name" value="Kinesin_motor_dom"/>
</dbReference>
<evidence type="ECO:0000313" key="4">
    <source>
        <dbReference type="EMBL" id="KRH94847.1"/>
    </source>
</evidence>
<feature type="compositionally biased region" description="Basic and acidic residues" evidence="2">
    <location>
        <begin position="421"/>
        <end position="431"/>
    </location>
</feature>
<dbReference type="OrthoDB" id="3176171at2759"/>
<dbReference type="Gene3D" id="1.10.150.320">
    <property type="entry name" value="Photosystem II 12 kDa extrinsic protein"/>
    <property type="match status" value="1"/>
</dbReference>
<evidence type="ECO:0000313" key="5">
    <source>
        <dbReference type="Proteomes" id="UP000051530"/>
    </source>
</evidence>
<gene>
    <name evidence="4" type="ORF">M153_1280007497</name>
</gene>
<evidence type="ECO:0000256" key="2">
    <source>
        <dbReference type="SAM" id="MobiDB-lite"/>
    </source>
</evidence>
<dbReference type="AlphaFoldDB" id="A0A0R0M618"/>
<dbReference type="EMBL" id="LGUB01000024">
    <property type="protein sequence ID" value="KRH94847.1"/>
    <property type="molecule type" value="Genomic_DNA"/>
</dbReference>
<dbReference type="GO" id="GO:0007018">
    <property type="term" value="P:microtubule-based movement"/>
    <property type="evidence" value="ECO:0007669"/>
    <property type="project" value="InterPro"/>
</dbReference>
<dbReference type="InterPro" id="IPR027417">
    <property type="entry name" value="P-loop_NTPase"/>
</dbReference>
<feature type="compositionally biased region" description="Polar residues" evidence="2">
    <location>
        <begin position="396"/>
        <end position="413"/>
    </location>
</feature>
<evidence type="ECO:0000259" key="3">
    <source>
        <dbReference type="PROSITE" id="PS50067"/>
    </source>
</evidence>
<dbReference type="PROSITE" id="PS50067">
    <property type="entry name" value="KINESIN_MOTOR_2"/>
    <property type="match status" value="1"/>
</dbReference>
<dbReference type="Proteomes" id="UP000051530">
    <property type="component" value="Unassembled WGS sequence"/>
</dbReference>
<dbReference type="InterPro" id="IPR036961">
    <property type="entry name" value="Kinesin_motor_dom_sf"/>
</dbReference>